<dbReference type="HAMAP" id="MF_00500">
    <property type="entry name" value="Ribosomal_bS20"/>
    <property type="match status" value="1"/>
</dbReference>
<evidence type="ECO:0000256" key="9">
    <source>
        <dbReference type="SAM" id="MobiDB-lite"/>
    </source>
</evidence>
<sequence length="90" mass="10101">MANHKSAEKRDRQAKMRRLRNRMNKSAMKTAVRQVEEAIAAGSEEQAKAALQAAIPVIYKTSTKGSIHKKNASRKVSRLTKRVNKMQPLA</sequence>
<dbReference type="Gene3D" id="1.20.58.110">
    <property type="entry name" value="Ribosomal protein S20"/>
    <property type="match status" value="1"/>
</dbReference>
<evidence type="ECO:0000256" key="4">
    <source>
        <dbReference type="ARBA" id="ARBA00022884"/>
    </source>
</evidence>
<dbReference type="AlphaFoldDB" id="A0A7U3YLF8"/>
<keyword evidence="6 8" id="KW-0687">Ribonucleoprotein</keyword>
<dbReference type="GO" id="GO:0015935">
    <property type="term" value="C:small ribosomal subunit"/>
    <property type="evidence" value="ECO:0007669"/>
    <property type="project" value="TreeGrafter"/>
</dbReference>
<evidence type="ECO:0000256" key="7">
    <source>
        <dbReference type="ARBA" id="ARBA00035136"/>
    </source>
</evidence>
<organism evidence="10 11">
    <name type="scientific">Desulfobulbus propionicus (strain ATCC 33891 / DSM 2032 / VKM B-1956 / 1pr3)</name>
    <dbReference type="NCBI Taxonomy" id="577650"/>
    <lineage>
        <taxon>Bacteria</taxon>
        <taxon>Pseudomonadati</taxon>
        <taxon>Thermodesulfobacteriota</taxon>
        <taxon>Desulfobulbia</taxon>
        <taxon>Desulfobulbales</taxon>
        <taxon>Desulfobulbaceae</taxon>
        <taxon>Desulfobulbus</taxon>
    </lineage>
</organism>
<dbReference type="RefSeq" id="WP_015724112.1">
    <property type="nucleotide sequence ID" value="NC_014972.1"/>
</dbReference>
<feature type="compositionally biased region" description="Basic residues" evidence="9">
    <location>
        <begin position="66"/>
        <end position="84"/>
    </location>
</feature>
<evidence type="ECO:0000313" key="10">
    <source>
        <dbReference type="EMBL" id="ADW17571.1"/>
    </source>
</evidence>
<dbReference type="GO" id="GO:0070181">
    <property type="term" value="F:small ribosomal subunit rRNA binding"/>
    <property type="evidence" value="ECO:0007669"/>
    <property type="project" value="TreeGrafter"/>
</dbReference>
<keyword evidence="11" id="KW-1185">Reference proteome</keyword>
<evidence type="ECO:0000256" key="3">
    <source>
        <dbReference type="ARBA" id="ARBA00022730"/>
    </source>
</evidence>
<evidence type="ECO:0000313" key="11">
    <source>
        <dbReference type="Proteomes" id="UP000006365"/>
    </source>
</evidence>
<dbReference type="GO" id="GO:0003735">
    <property type="term" value="F:structural constituent of ribosome"/>
    <property type="evidence" value="ECO:0007669"/>
    <property type="project" value="InterPro"/>
</dbReference>
<dbReference type="InterPro" id="IPR036510">
    <property type="entry name" value="Ribosomal_bS20_sf"/>
</dbReference>
<protein>
    <recommendedName>
        <fullName evidence="7 8">Small ribosomal subunit protein bS20</fullName>
    </recommendedName>
</protein>
<keyword evidence="4 8" id="KW-0694">RNA-binding</keyword>
<feature type="compositionally biased region" description="Basic and acidic residues" evidence="9">
    <location>
        <begin position="1"/>
        <end position="14"/>
    </location>
</feature>
<accession>A0A7U3YLF8</accession>
<dbReference type="GO" id="GO:0006412">
    <property type="term" value="P:translation"/>
    <property type="evidence" value="ECO:0007669"/>
    <property type="project" value="UniProtKB-UniRule"/>
</dbReference>
<keyword evidence="3 8" id="KW-0699">rRNA-binding</keyword>
<comment type="function">
    <text evidence="1 8">Binds directly to 16S ribosomal RNA.</text>
</comment>
<evidence type="ECO:0000256" key="5">
    <source>
        <dbReference type="ARBA" id="ARBA00022980"/>
    </source>
</evidence>
<dbReference type="NCBIfam" id="TIGR00029">
    <property type="entry name" value="S20"/>
    <property type="match status" value="1"/>
</dbReference>
<evidence type="ECO:0000256" key="8">
    <source>
        <dbReference type="HAMAP-Rule" id="MF_00500"/>
    </source>
</evidence>
<dbReference type="Proteomes" id="UP000006365">
    <property type="component" value="Chromosome"/>
</dbReference>
<keyword evidence="5 8" id="KW-0689">Ribosomal protein</keyword>
<gene>
    <name evidence="8" type="primary">rpsT</name>
    <name evidence="10" type="ordered locus">Despr_1409</name>
</gene>
<dbReference type="InterPro" id="IPR002583">
    <property type="entry name" value="Ribosomal_bS20"/>
</dbReference>
<dbReference type="Pfam" id="PF01649">
    <property type="entry name" value="Ribosomal_S20p"/>
    <property type="match status" value="1"/>
</dbReference>
<feature type="region of interest" description="Disordered" evidence="9">
    <location>
        <begin position="63"/>
        <end position="90"/>
    </location>
</feature>
<evidence type="ECO:0000256" key="1">
    <source>
        <dbReference type="ARBA" id="ARBA00003134"/>
    </source>
</evidence>
<dbReference type="EMBL" id="CP002364">
    <property type="protein sequence ID" value="ADW17571.1"/>
    <property type="molecule type" value="Genomic_DNA"/>
</dbReference>
<dbReference type="PANTHER" id="PTHR33398:SF1">
    <property type="entry name" value="SMALL RIBOSOMAL SUBUNIT PROTEIN BS20C"/>
    <property type="match status" value="1"/>
</dbReference>
<dbReference type="FunFam" id="1.20.58.110:FF:000001">
    <property type="entry name" value="30S ribosomal protein S20"/>
    <property type="match status" value="1"/>
</dbReference>
<evidence type="ECO:0000256" key="2">
    <source>
        <dbReference type="ARBA" id="ARBA00007634"/>
    </source>
</evidence>
<proteinExistence type="inferred from homology"/>
<name>A0A7U3YLF8_DESPD</name>
<evidence type="ECO:0000256" key="6">
    <source>
        <dbReference type="ARBA" id="ARBA00023274"/>
    </source>
</evidence>
<dbReference type="SUPFAM" id="SSF46992">
    <property type="entry name" value="Ribosomal protein S20"/>
    <property type="match status" value="1"/>
</dbReference>
<feature type="region of interest" description="Disordered" evidence="9">
    <location>
        <begin position="1"/>
        <end position="28"/>
    </location>
</feature>
<dbReference type="KEGG" id="dpr:Despr_1409"/>
<dbReference type="PANTHER" id="PTHR33398">
    <property type="entry name" value="30S RIBOSOMAL PROTEIN S20"/>
    <property type="match status" value="1"/>
</dbReference>
<dbReference type="GO" id="GO:0005829">
    <property type="term" value="C:cytosol"/>
    <property type="evidence" value="ECO:0007669"/>
    <property type="project" value="TreeGrafter"/>
</dbReference>
<comment type="similarity">
    <text evidence="2 8">Belongs to the bacterial ribosomal protein bS20 family.</text>
</comment>
<reference evidence="10 11" key="1">
    <citation type="journal article" date="2011" name="Stand. Genomic Sci.">
        <title>Complete genome sequence of Desulfobulbus propionicus type strain (1pr3).</title>
        <authorList>
            <person name="Pagani I."/>
            <person name="Lapidus A."/>
            <person name="Nolan M."/>
            <person name="Lucas S."/>
            <person name="Hammon N."/>
            <person name="Deshpande S."/>
            <person name="Cheng J.F."/>
            <person name="Chertkov O."/>
            <person name="Davenport K."/>
            <person name="Tapia R."/>
            <person name="Han C."/>
            <person name="Goodwin L."/>
            <person name="Pitluck S."/>
            <person name="Liolios K."/>
            <person name="Mavromatis K."/>
            <person name="Ivanova N."/>
            <person name="Mikhailova N."/>
            <person name="Pati A."/>
            <person name="Chen A."/>
            <person name="Palaniappan K."/>
            <person name="Land M."/>
            <person name="Hauser L."/>
            <person name="Chang Y.J."/>
            <person name="Jeffries C.D."/>
            <person name="Detter J.C."/>
            <person name="Brambilla E."/>
            <person name="Kannan K.P."/>
            <person name="Djao O.D."/>
            <person name="Rohde M."/>
            <person name="Pukall R."/>
            <person name="Spring S."/>
            <person name="Goker M."/>
            <person name="Sikorski J."/>
            <person name="Woyke T."/>
            <person name="Bristow J."/>
            <person name="Eisen J.A."/>
            <person name="Markowitz V."/>
            <person name="Hugenholtz P."/>
            <person name="Kyrpides N.C."/>
            <person name="Klenk H.P."/>
        </authorList>
    </citation>
    <scope>NUCLEOTIDE SEQUENCE [LARGE SCALE GENOMIC DNA]</scope>
    <source>
        <strain evidence="11">ATCC 33891 / DSM 2032 / 1pr3</strain>
    </source>
</reference>